<name>N1WAT7_9LEPT</name>
<dbReference type="Proteomes" id="UP000012313">
    <property type="component" value="Unassembled WGS sequence"/>
</dbReference>
<organism evidence="2 3">
    <name type="scientific">Leptospira weilii serovar Ranarum str. ICFT</name>
    <dbReference type="NCBI Taxonomy" id="1218598"/>
    <lineage>
        <taxon>Bacteria</taxon>
        <taxon>Pseudomonadati</taxon>
        <taxon>Spirochaetota</taxon>
        <taxon>Spirochaetia</taxon>
        <taxon>Leptospirales</taxon>
        <taxon>Leptospiraceae</taxon>
        <taxon>Leptospira</taxon>
    </lineage>
</organism>
<keyword evidence="3" id="KW-1185">Reference proteome</keyword>
<keyword evidence="1" id="KW-0175">Coiled coil</keyword>
<evidence type="ECO:0000256" key="1">
    <source>
        <dbReference type="SAM" id="Coils"/>
    </source>
</evidence>
<dbReference type="STRING" id="1218598.LEP1GSC060_2259"/>
<evidence type="ECO:0000313" key="2">
    <source>
        <dbReference type="EMBL" id="EMY76030.1"/>
    </source>
</evidence>
<reference evidence="2" key="1">
    <citation type="submission" date="2013-03" db="EMBL/GenBank/DDBJ databases">
        <authorList>
            <person name="Harkins D.M."/>
            <person name="Durkin A.S."/>
            <person name="Brinkac L.M."/>
            <person name="Haft D.H."/>
            <person name="Selengut J.D."/>
            <person name="Sanka R."/>
            <person name="DePew J."/>
            <person name="Purushe J."/>
            <person name="Hartskeerl R.A."/>
            <person name="Ahmed A."/>
            <person name="van der Linden H."/>
            <person name="Goris M.G.A."/>
            <person name="Vinetz J.M."/>
            <person name="Sutton G.G."/>
            <person name="Nierman W.C."/>
            <person name="Fouts D.E."/>
        </authorList>
    </citation>
    <scope>NUCLEOTIDE SEQUENCE [LARGE SCALE GENOMIC DNA]</scope>
    <source>
        <strain evidence="2">ICFT</strain>
    </source>
</reference>
<dbReference type="RefSeq" id="WP_003010740.1">
    <property type="nucleotide sequence ID" value="NZ_AOHC02000056.1"/>
</dbReference>
<proteinExistence type="predicted"/>
<comment type="caution">
    <text evidence="2">The sequence shown here is derived from an EMBL/GenBank/DDBJ whole genome shotgun (WGS) entry which is preliminary data.</text>
</comment>
<evidence type="ECO:0000313" key="3">
    <source>
        <dbReference type="Proteomes" id="UP000012313"/>
    </source>
</evidence>
<feature type="coiled-coil region" evidence="1">
    <location>
        <begin position="10"/>
        <end position="37"/>
    </location>
</feature>
<dbReference type="EMBL" id="AOHC02000056">
    <property type="protein sequence ID" value="EMY76030.1"/>
    <property type="molecule type" value="Genomic_DNA"/>
</dbReference>
<gene>
    <name evidence="2" type="ORF">LEP1GSC060_2259</name>
</gene>
<sequence length="53" mass="6171">MNSTQKEAALDRLLGTLVKLRKQRSTLNERVMDLHRKDAEIVYQRARIRGFGS</sequence>
<accession>N1WAT7</accession>
<protein>
    <submittedName>
        <fullName evidence="2">Uncharacterized protein</fullName>
    </submittedName>
</protein>
<dbReference type="AlphaFoldDB" id="N1WAT7"/>